<dbReference type="EMBL" id="VSSQ01141280">
    <property type="protein sequence ID" value="MPN62766.1"/>
    <property type="molecule type" value="Genomic_DNA"/>
</dbReference>
<keyword evidence="1" id="KW-0812">Transmembrane</keyword>
<keyword evidence="1" id="KW-1133">Transmembrane helix</keyword>
<sequence>MSFHALRIIFGSKKSMGAFRKLNGFMAVVTLVLLSLKFLLPEVLFQDNYRIIITLLPLYIANSRLLALLNKRRRDRKHKLAITGHDPSDLADL</sequence>
<proteinExistence type="predicted"/>
<dbReference type="AlphaFoldDB" id="A0A645JH49"/>
<reference evidence="2" key="1">
    <citation type="submission" date="2019-08" db="EMBL/GenBank/DDBJ databases">
        <authorList>
            <person name="Kucharzyk K."/>
            <person name="Murdoch R.W."/>
            <person name="Higgins S."/>
            <person name="Loffler F."/>
        </authorList>
    </citation>
    <scope>NUCLEOTIDE SEQUENCE</scope>
</reference>
<feature type="transmembrane region" description="Helical" evidence="1">
    <location>
        <begin position="51"/>
        <end position="69"/>
    </location>
</feature>
<feature type="transmembrane region" description="Helical" evidence="1">
    <location>
        <begin position="21"/>
        <end position="39"/>
    </location>
</feature>
<organism evidence="2">
    <name type="scientific">bioreactor metagenome</name>
    <dbReference type="NCBI Taxonomy" id="1076179"/>
    <lineage>
        <taxon>unclassified sequences</taxon>
        <taxon>metagenomes</taxon>
        <taxon>ecological metagenomes</taxon>
    </lineage>
</organism>
<evidence type="ECO:0000313" key="2">
    <source>
        <dbReference type="EMBL" id="MPN62766.1"/>
    </source>
</evidence>
<comment type="caution">
    <text evidence="2">The sequence shown here is derived from an EMBL/GenBank/DDBJ whole genome shotgun (WGS) entry which is preliminary data.</text>
</comment>
<gene>
    <name evidence="2" type="ORF">SDC9_210519</name>
</gene>
<name>A0A645JH49_9ZZZZ</name>
<keyword evidence="1" id="KW-0472">Membrane</keyword>
<accession>A0A645JH49</accession>
<evidence type="ECO:0000256" key="1">
    <source>
        <dbReference type="SAM" id="Phobius"/>
    </source>
</evidence>
<protein>
    <submittedName>
        <fullName evidence="2">Uncharacterized protein</fullName>
    </submittedName>
</protein>